<evidence type="ECO:0000313" key="2">
    <source>
        <dbReference type="Proteomes" id="UP000078397"/>
    </source>
</evidence>
<dbReference type="KEGG" id="pchm:VFPPC_09450"/>
<reference evidence="1 2" key="1">
    <citation type="journal article" date="2016" name="PLoS Pathog.">
        <title>Biosynthesis of antibiotic leucinostatins in bio-control fungus Purpureocillium lilacinum and their inhibition on phytophthora revealed by genome mining.</title>
        <authorList>
            <person name="Wang G."/>
            <person name="Liu Z."/>
            <person name="Lin R."/>
            <person name="Li E."/>
            <person name="Mao Z."/>
            <person name="Ling J."/>
            <person name="Yang Y."/>
            <person name="Yin W.B."/>
            <person name="Xie B."/>
        </authorList>
    </citation>
    <scope>NUCLEOTIDE SEQUENCE [LARGE SCALE GENOMIC DNA]</scope>
    <source>
        <strain evidence="1">170</strain>
    </source>
</reference>
<accession>A0A179F885</accession>
<keyword evidence="2" id="KW-1185">Reference proteome</keyword>
<gene>
    <name evidence="1" type="ORF">VFPPC_09450</name>
</gene>
<dbReference type="RefSeq" id="XP_018139341.1">
    <property type="nucleotide sequence ID" value="XM_018287983.1"/>
</dbReference>
<dbReference type="Proteomes" id="UP000078397">
    <property type="component" value="Unassembled WGS sequence"/>
</dbReference>
<evidence type="ECO:0000313" key="1">
    <source>
        <dbReference type="EMBL" id="OAQ61637.1"/>
    </source>
</evidence>
<sequence>MSVQSGGDSKVAVLVLVRCATQNGVTVQLIKFINASPVNRTRSYGQHPRSLSRELDCNRTVSQVYHPAHNEAWATPLLRHLYVFMEYVDCATRNKLDLGNRHAFISASIVPGRIQPFGMHLNVENQEVPVMFLTPPLPGPQNQPANTVPSRLRSNTLSWEHIVREQGCCLCYDITNLAHFLLPFQDHRLVDKTGKSWSKG</sequence>
<comment type="caution">
    <text evidence="1">The sequence shown here is derived from an EMBL/GenBank/DDBJ whole genome shotgun (WGS) entry which is preliminary data.</text>
</comment>
<dbReference type="AlphaFoldDB" id="A0A179F885"/>
<dbReference type="EMBL" id="LSBJ02000007">
    <property type="protein sequence ID" value="OAQ61637.1"/>
    <property type="molecule type" value="Genomic_DNA"/>
</dbReference>
<dbReference type="GeneID" id="28851977"/>
<protein>
    <submittedName>
        <fullName evidence="1">Uncharacterized protein</fullName>
    </submittedName>
</protein>
<organism evidence="1 2">
    <name type="scientific">Pochonia chlamydosporia 170</name>
    <dbReference type="NCBI Taxonomy" id="1380566"/>
    <lineage>
        <taxon>Eukaryota</taxon>
        <taxon>Fungi</taxon>
        <taxon>Dikarya</taxon>
        <taxon>Ascomycota</taxon>
        <taxon>Pezizomycotina</taxon>
        <taxon>Sordariomycetes</taxon>
        <taxon>Hypocreomycetidae</taxon>
        <taxon>Hypocreales</taxon>
        <taxon>Clavicipitaceae</taxon>
        <taxon>Pochonia</taxon>
    </lineage>
</organism>
<proteinExistence type="predicted"/>
<name>A0A179F885_METCM</name>